<dbReference type="CDD" id="cd04486">
    <property type="entry name" value="YhcR_OBF_like"/>
    <property type="match status" value="1"/>
</dbReference>
<evidence type="ECO:0000256" key="1">
    <source>
        <dbReference type="ARBA" id="ARBA00022729"/>
    </source>
</evidence>
<dbReference type="GO" id="GO:0000272">
    <property type="term" value="P:polysaccharide catabolic process"/>
    <property type="evidence" value="ECO:0007669"/>
    <property type="project" value="InterPro"/>
</dbReference>
<dbReference type="Pfam" id="PF00149">
    <property type="entry name" value="Metallophos"/>
    <property type="match status" value="1"/>
</dbReference>
<dbReference type="PROSITE" id="PS00786">
    <property type="entry name" value="5_NUCLEOTIDASE_2"/>
    <property type="match status" value="1"/>
</dbReference>
<dbReference type="InterPro" id="IPR036907">
    <property type="entry name" value="5'-Nucleotdase_C_sf"/>
</dbReference>
<evidence type="ECO:0000259" key="3">
    <source>
        <dbReference type="PROSITE" id="PS50222"/>
    </source>
</evidence>
<dbReference type="InterPro" id="IPR006146">
    <property type="entry name" value="5'-Nucleotdase_CS"/>
</dbReference>
<dbReference type="InterPro" id="IPR006179">
    <property type="entry name" value="5_nucleotidase/apyrase"/>
</dbReference>
<dbReference type="AlphaFoldDB" id="A0A1H8UWQ1"/>
<dbReference type="GO" id="GO:0016788">
    <property type="term" value="F:hydrolase activity, acting on ester bonds"/>
    <property type="evidence" value="ECO:0007669"/>
    <property type="project" value="InterPro"/>
</dbReference>
<dbReference type="SUPFAM" id="SSF55816">
    <property type="entry name" value="5'-nucleotidase (syn. UDP-sugar hydrolase), C-terminal domain"/>
    <property type="match status" value="1"/>
</dbReference>
<dbReference type="InterPro" id="IPR036439">
    <property type="entry name" value="Dockerin_dom_sf"/>
</dbReference>
<dbReference type="InterPro" id="IPR018247">
    <property type="entry name" value="EF_Hand_1_Ca_BS"/>
</dbReference>
<evidence type="ECO:0000313" key="4">
    <source>
        <dbReference type="EMBL" id="SEP07576.1"/>
    </source>
</evidence>
<evidence type="ECO:0000256" key="2">
    <source>
        <dbReference type="SAM" id="MobiDB-lite"/>
    </source>
</evidence>
<dbReference type="Proteomes" id="UP000198775">
    <property type="component" value="Unassembled WGS sequence"/>
</dbReference>
<feature type="compositionally biased region" description="Gly residues" evidence="2">
    <location>
        <begin position="237"/>
        <end position="249"/>
    </location>
</feature>
<dbReference type="Pfam" id="PF02872">
    <property type="entry name" value="5_nucleotid_C"/>
    <property type="match status" value="1"/>
</dbReference>
<accession>A0A1H8UWQ1</accession>
<gene>
    <name evidence="4" type="ORF">SAMN05216388_103143</name>
</gene>
<proteinExistence type="predicted"/>
<feature type="region of interest" description="Disordered" evidence="2">
    <location>
        <begin position="988"/>
        <end position="1018"/>
    </location>
</feature>
<dbReference type="InterPro" id="IPR029052">
    <property type="entry name" value="Metallo-depent_PP-like"/>
</dbReference>
<dbReference type="InterPro" id="IPR004843">
    <property type="entry name" value="Calcineurin-like_PHP"/>
</dbReference>
<reference evidence="5" key="1">
    <citation type="submission" date="2016-10" db="EMBL/GenBank/DDBJ databases">
        <authorList>
            <person name="Varghese N."/>
            <person name="Submissions S."/>
        </authorList>
    </citation>
    <scope>NUCLEOTIDE SEQUENCE [LARGE SCALE GENOMIC DNA]</scope>
    <source>
        <strain evidence="5">IBRC-M 10043</strain>
    </source>
</reference>
<dbReference type="GO" id="GO:0000166">
    <property type="term" value="F:nucleotide binding"/>
    <property type="evidence" value="ECO:0007669"/>
    <property type="project" value="InterPro"/>
</dbReference>
<evidence type="ECO:0000313" key="5">
    <source>
        <dbReference type="Proteomes" id="UP000198775"/>
    </source>
</evidence>
<dbReference type="GO" id="GO:0005509">
    <property type="term" value="F:calcium ion binding"/>
    <property type="evidence" value="ECO:0007669"/>
    <property type="project" value="InterPro"/>
</dbReference>
<dbReference type="PROSITE" id="PS00018">
    <property type="entry name" value="EF_HAND_1"/>
    <property type="match status" value="2"/>
</dbReference>
<feature type="domain" description="EF-hand" evidence="3">
    <location>
        <begin position="1044"/>
        <end position="1065"/>
    </location>
</feature>
<dbReference type="Gene3D" id="3.90.780.10">
    <property type="entry name" value="5'-Nucleotidase, C-terminal domain"/>
    <property type="match status" value="1"/>
</dbReference>
<protein>
    <submittedName>
        <fullName evidence="4">2',3'-cyclic-nucleotide 2'-phosphodiesterase/5'-or 3'-nucleotidase, 5'-nucleotidase family</fullName>
    </submittedName>
</protein>
<dbReference type="Gene3D" id="3.60.21.10">
    <property type="match status" value="1"/>
</dbReference>
<dbReference type="SUPFAM" id="SSF56300">
    <property type="entry name" value="Metallo-dependent phosphatases"/>
    <property type="match status" value="1"/>
</dbReference>
<dbReference type="InterPro" id="IPR008334">
    <property type="entry name" value="5'-Nucleotdase_C"/>
</dbReference>
<dbReference type="PRINTS" id="PR01607">
    <property type="entry name" value="APYRASEFAMLY"/>
</dbReference>
<dbReference type="InterPro" id="IPR002048">
    <property type="entry name" value="EF_hand_dom"/>
</dbReference>
<dbReference type="PROSITE" id="PS50222">
    <property type="entry name" value="EF_HAND_2"/>
    <property type="match status" value="1"/>
</dbReference>
<dbReference type="Gene3D" id="1.10.1330.10">
    <property type="entry name" value="Dockerin domain"/>
    <property type="match status" value="1"/>
</dbReference>
<feature type="region of interest" description="Disordered" evidence="2">
    <location>
        <begin position="230"/>
        <end position="251"/>
    </location>
</feature>
<sequence length="1065" mass="110463">MWVRKTVTATNAALKLGVLALVAVLCLGGPLAGAAAGVQAGAGNTSIENIQQDSADGSPLAGTTVTTTGTVTAVGPEGFHIQNGTGAYSGVYVYTGGAPSVSTGDTVSVTALVKEYYDLTELDATADGASVTVTGTAPVPDPVKLDTGAAGQEAYEGVLVTVDGVTVTSTPGEYGEWAVDDGSGELAVDDVAPSDATTPAKKNATADAITGPLFYSFGAFKLQPTVVENLQAPSTGDGDGSDGGSGGDAGADTTTVTLLSYNDIQTAAAKDGNFSRLVTLVERRRAAHDNPTVVAGAGDEVGPHALSPISQWRAPTDVLNLMQPDADVVGNHEFDYGYDGVSQFTAASEFPWLSTNLVNESTGDGIQGSEEYTIVERDGVRIGFVGLVDEGATYGKTNIDFAAEGAKLEDYTEDGPATAKRLKQEENVDVVIALAHTGVPDAKDLARADDGDYIDVIAVGDDEIYYPPQQTAGSIITEGSARAAYLGELNLSVNTTENDVTNWNGHLRPVTDEIPKNETASDIINGYRAEVSLDSVITTTETPLDARFDTNYHRESGYGNLITDSFRATTGADVAITNPGGIRSNSVYGPGDITGGDVFNTLPFPNTLVTLELSGTELRETLRRQVVTLDSDTGQQYGAEVSQQVSGVRFEWIPHGDASSTIRDVWVNRAGSDEASDWEPLDEDATYEVTVNSFMAGGGSGYDNLVDQPRVAVTNTLYAEAVVDYVEPKDTIAPTREGRMRRVTADAGEADLELDGDETATLSLAVPDTATALDADSVRILNESGASVAATDADLADGILTASVPEADVGSLRTDGGDLDLYANYTDSRYADQWVYWGAAVLSAEVNATGAAPEPAPGDGTATVSVESASLSSGGEATVNVTLSAPAGFSGIDMNVSAQDRSVATVSFDTFGDDLSLTEVSGQVSPGVFLRAADVDSMIQPGATNVTLATVDVAAVGTGTTNLTVHVDRFDDETGTTTTVATAHGRVTVGPPALGRSPGGRSPTDPDGDGRYEDVNGNGRLDYDDVATLFEALDSEAVQGYPTAYDFNGNGQIDFDDVVTLYEET</sequence>
<dbReference type="EMBL" id="FOCX01000031">
    <property type="protein sequence ID" value="SEP07576.1"/>
    <property type="molecule type" value="Genomic_DNA"/>
</dbReference>
<keyword evidence="5" id="KW-1185">Reference proteome</keyword>
<dbReference type="PANTHER" id="PTHR11575">
    <property type="entry name" value="5'-NUCLEOTIDASE-RELATED"/>
    <property type="match status" value="1"/>
</dbReference>
<name>A0A1H8UWQ1_9EURY</name>
<dbReference type="PANTHER" id="PTHR11575:SF24">
    <property type="entry name" value="5'-NUCLEOTIDASE"/>
    <property type="match status" value="1"/>
</dbReference>
<dbReference type="SUPFAM" id="SSF63446">
    <property type="entry name" value="Type I dockerin domain"/>
    <property type="match status" value="1"/>
</dbReference>
<keyword evidence="1" id="KW-0732">Signal</keyword>
<dbReference type="GO" id="GO:0009166">
    <property type="term" value="P:nucleotide catabolic process"/>
    <property type="evidence" value="ECO:0007669"/>
    <property type="project" value="InterPro"/>
</dbReference>
<organism evidence="4 5">
    <name type="scientific">Halorientalis persicus</name>
    <dbReference type="NCBI Taxonomy" id="1367881"/>
    <lineage>
        <taxon>Archaea</taxon>
        <taxon>Methanobacteriati</taxon>
        <taxon>Methanobacteriota</taxon>
        <taxon>Stenosarchaea group</taxon>
        <taxon>Halobacteria</taxon>
        <taxon>Halobacteriales</taxon>
        <taxon>Haloarculaceae</taxon>
        <taxon>Halorientalis</taxon>
    </lineage>
</organism>